<name>A0A8X7N899_9BASI</name>
<dbReference type="Gene3D" id="3.30.200.20">
    <property type="entry name" value="Phosphorylase Kinase, domain 1"/>
    <property type="match status" value="1"/>
</dbReference>
<feature type="compositionally biased region" description="Basic and acidic residues" evidence="6">
    <location>
        <begin position="512"/>
        <end position="522"/>
    </location>
</feature>
<feature type="domain" description="Protein kinase" evidence="7">
    <location>
        <begin position="212"/>
        <end position="669"/>
    </location>
</feature>
<feature type="region of interest" description="Disordered" evidence="6">
    <location>
        <begin position="688"/>
        <end position="739"/>
    </location>
</feature>
<dbReference type="GO" id="GO:0005524">
    <property type="term" value="F:ATP binding"/>
    <property type="evidence" value="ECO:0007669"/>
    <property type="project" value="InterPro"/>
</dbReference>
<feature type="compositionally biased region" description="Basic and acidic residues" evidence="6">
    <location>
        <begin position="825"/>
        <end position="844"/>
    </location>
</feature>
<feature type="region of interest" description="Disordered" evidence="6">
    <location>
        <begin position="1"/>
        <end position="22"/>
    </location>
</feature>
<dbReference type="GO" id="GO:0004674">
    <property type="term" value="F:protein serine/threonine kinase activity"/>
    <property type="evidence" value="ECO:0007669"/>
    <property type="project" value="UniProtKB-EC"/>
</dbReference>
<dbReference type="PROSITE" id="PS00108">
    <property type="entry name" value="PROTEIN_KINASE_ST"/>
    <property type="match status" value="1"/>
</dbReference>
<keyword evidence="9" id="KW-1185">Reference proteome</keyword>
<evidence type="ECO:0000313" key="8">
    <source>
        <dbReference type="EMBL" id="KAE8269002.1"/>
    </source>
</evidence>
<dbReference type="InterPro" id="IPR050839">
    <property type="entry name" value="Rho-assoc_Ser/Thr_Kinase"/>
</dbReference>
<accession>A0A8X7N899</accession>
<keyword evidence="1" id="KW-0597">Phosphoprotein</keyword>
<feature type="coiled-coil region" evidence="5">
    <location>
        <begin position="1497"/>
        <end position="1545"/>
    </location>
</feature>
<evidence type="ECO:0000259" key="7">
    <source>
        <dbReference type="PROSITE" id="PS50011"/>
    </source>
</evidence>
<evidence type="ECO:0000256" key="2">
    <source>
        <dbReference type="ARBA" id="ARBA00038271"/>
    </source>
</evidence>
<dbReference type="GO" id="GO:0031032">
    <property type="term" value="P:actomyosin structure organization"/>
    <property type="evidence" value="ECO:0007669"/>
    <property type="project" value="TreeGrafter"/>
</dbReference>
<feature type="region of interest" description="Disordered" evidence="6">
    <location>
        <begin position="1318"/>
        <end position="1360"/>
    </location>
</feature>
<dbReference type="InterPro" id="IPR000719">
    <property type="entry name" value="Prot_kinase_dom"/>
</dbReference>
<dbReference type="Proteomes" id="UP000078113">
    <property type="component" value="Unassembled WGS sequence"/>
</dbReference>
<feature type="compositionally biased region" description="Low complexity" evidence="6">
    <location>
        <begin position="1081"/>
        <end position="1097"/>
    </location>
</feature>
<dbReference type="GO" id="GO:0005737">
    <property type="term" value="C:cytoplasm"/>
    <property type="evidence" value="ECO:0007669"/>
    <property type="project" value="TreeGrafter"/>
</dbReference>
<gene>
    <name evidence="8" type="ORF">A4X09_0g3334</name>
</gene>
<feature type="compositionally biased region" description="Polar residues" evidence="6">
    <location>
        <begin position="811"/>
        <end position="823"/>
    </location>
</feature>
<feature type="compositionally biased region" description="Basic and acidic residues" evidence="6">
    <location>
        <begin position="1450"/>
        <end position="1465"/>
    </location>
</feature>
<dbReference type="Gene3D" id="1.10.510.10">
    <property type="entry name" value="Transferase(Phosphotransferase) domain 1"/>
    <property type="match status" value="2"/>
</dbReference>
<dbReference type="SMART" id="SM00220">
    <property type="entry name" value="S_TKc"/>
    <property type="match status" value="1"/>
</dbReference>
<dbReference type="InterPro" id="IPR008271">
    <property type="entry name" value="Ser/Thr_kinase_AS"/>
</dbReference>
<feature type="region of interest" description="Disordered" evidence="6">
    <location>
        <begin position="499"/>
        <end position="587"/>
    </location>
</feature>
<evidence type="ECO:0000256" key="1">
    <source>
        <dbReference type="ARBA" id="ARBA00022553"/>
    </source>
</evidence>
<dbReference type="EMBL" id="LWDG02000116">
    <property type="protein sequence ID" value="KAE8269002.1"/>
    <property type="molecule type" value="Genomic_DNA"/>
</dbReference>
<dbReference type="GO" id="GO:0005856">
    <property type="term" value="C:cytoskeleton"/>
    <property type="evidence" value="ECO:0007669"/>
    <property type="project" value="TreeGrafter"/>
</dbReference>
<dbReference type="PANTHER" id="PTHR22988">
    <property type="entry name" value="MYOTONIC DYSTROPHY S/T KINASE-RELATED"/>
    <property type="match status" value="1"/>
</dbReference>
<feature type="compositionally biased region" description="Low complexity" evidence="6">
    <location>
        <begin position="1276"/>
        <end position="1296"/>
    </location>
</feature>
<dbReference type="PANTHER" id="PTHR22988:SF71">
    <property type="entry name" value="CITRON RHO-INTERACTING KINASE"/>
    <property type="match status" value="1"/>
</dbReference>
<feature type="region of interest" description="Disordered" evidence="6">
    <location>
        <begin position="795"/>
        <end position="844"/>
    </location>
</feature>
<comment type="catalytic activity">
    <reaction evidence="3">
        <text>L-threonyl-[protein] + ATP = O-phospho-L-threonyl-[protein] + ADP + H(+)</text>
        <dbReference type="Rhea" id="RHEA:46608"/>
        <dbReference type="Rhea" id="RHEA-COMP:11060"/>
        <dbReference type="Rhea" id="RHEA-COMP:11605"/>
        <dbReference type="ChEBI" id="CHEBI:15378"/>
        <dbReference type="ChEBI" id="CHEBI:30013"/>
        <dbReference type="ChEBI" id="CHEBI:30616"/>
        <dbReference type="ChEBI" id="CHEBI:61977"/>
        <dbReference type="ChEBI" id="CHEBI:456216"/>
        <dbReference type="EC" id="2.7.11.1"/>
    </reaction>
</comment>
<proteinExistence type="inferred from homology"/>
<feature type="region of interest" description="Disordered" evidence="6">
    <location>
        <begin position="1257"/>
        <end position="1296"/>
    </location>
</feature>
<evidence type="ECO:0000313" key="9">
    <source>
        <dbReference type="Proteomes" id="UP000078113"/>
    </source>
</evidence>
<dbReference type="Pfam" id="PF00069">
    <property type="entry name" value="Pkinase"/>
    <property type="match status" value="2"/>
</dbReference>
<feature type="region of interest" description="Disordered" evidence="6">
    <location>
        <begin position="943"/>
        <end position="962"/>
    </location>
</feature>
<feature type="compositionally biased region" description="Polar residues" evidence="6">
    <location>
        <begin position="1257"/>
        <end position="1275"/>
    </location>
</feature>
<dbReference type="PROSITE" id="PS50011">
    <property type="entry name" value="PROTEIN_KINASE_DOM"/>
    <property type="match status" value="1"/>
</dbReference>
<evidence type="ECO:0000256" key="5">
    <source>
        <dbReference type="SAM" id="Coils"/>
    </source>
</evidence>
<evidence type="ECO:0000256" key="6">
    <source>
        <dbReference type="SAM" id="MobiDB-lite"/>
    </source>
</evidence>
<comment type="caution">
    <text evidence="8">The sequence shown here is derived from an EMBL/GenBank/DDBJ whole genome shotgun (WGS) entry which is preliminary data.</text>
</comment>
<comment type="similarity">
    <text evidence="2">Belongs to the protein kinase superfamily. STE Ser/Thr protein kinase family. COT1 subfamily.</text>
</comment>
<dbReference type="InterPro" id="IPR011009">
    <property type="entry name" value="Kinase-like_dom_sf"/>
</dbReference>
<feature type="region of interest" description="Disordered" evidence="6">
    <location>
        <begin position="1437"/>
        <end position="1490"/>
    </location>
</feature>
<evidence type="ECO:0000256" key="3">
    <source>
        <dbReference type="ARBA" id="ARBA00047899"/>
    </source>
</evidence>
<reference evidence="8" key="2">
    <citation type="journal article" date="2019" name="IMA Fungus">
        <title>Genome sequencing and comparison of five Tilletia species to identify candidate genes for the detection of regulated species infecting wheat.</title>
        <authorList>
            <person name="Nguyen H.D.T."/>
            <person name="Sultana T."/>
            <person name="Kesanakurti P."/>
            <person name="Hambleton S."/>
        </authorList>
    </citation>
    <scope>NUCLEOTIDE SEQUENCE</scope>
    <source>
        <strain evidence="8">DAOMC 236422</strain>
    </source>
</reference>
<comment type="catalytic activity">
    <reaction evidence="4">
        <text>L-seryl-[protein] + ATP = O-phospho-L-seryl-[protein] + ADP + H(+)</text>
        <dbReference type="Rhea" id="RHEA:17989"/>
        <dbReference type="Rhea" id="RHEA-COMP:9863"/>
        <dbReference type="Rhea" id="RHEA-COMP:11604"/>
        <dbReference type="ChEBI" id="CHEBI:15378"/>
        <dbReference type="ChEBI" id="CHEBI:29999"/>
        <dbReference type="ChEBI" id="CHEBI:30616"/>
        <dbReference type="ChEBI" id="CHEBI:83421"/>
        <dbReference type="ChEBI" id="CHEBI:456216"/>
        <dbReference type="EC" id="2.7.11.1"/>
    </reaction>
</comment>
<feature type="compositionally biased region" description="Low complexity" evidence="6">
    <location>
        <begin position="1051"/>
        <end position="1070"/>
    </location>
</feature>
<organism evidence="8 9">
    <name type="scientific">Tilletia walkeri</name>
    <dbReference type="NCBI Taxonomy" id="117179"/>
    <lineage>
        <taxon>Eukaryota</taxon>
        <taxon>Fungi</taxon>
        <taxon>Dikarya</taxon>
        <taxon>Basidiomycota</taxon>
        <taxon>Ustilaginomycotina</taxon>
        <taxon>Exobasidiomycetes</taxon>
        <taxon>Tilletiales</taxon>
        <taxon>Tilletiaceae</taxon>
        <taxon>Tilletia</taxon>
    </lineage>
</organism>
<feature type="compositionally biased region" description="Low complexity" evidence="6">
    <location>
        <begin position="12"/>
        <end position="22"/>
    </location>
</feature>
<protein>
    <recommendedName>
        <fullName evidence="7">Protein kinase domain-containing protein</fullName>
    </recommendedName>
</protein>
<feature type="compositionally biased region" description="Low complexity" evidence="6">
    <location>
        <begin position="692"/>
        <end position="706"/>
    </location>
</feature>
<sequence length="1558" mass="167675">MSTAQEQHKQQQKLQQQQQQSWPNRHQQIEAVLAEPAVLQMICAFLETISSASDNASSSGRNLNAQRPFQSGIERYGTLQHHQRFLSHPQTLQALAELRSSKKVSSSRSYDNSILSSSLTAAALKLDCSLRLDLALAVLWSAAKLTLLADPARPLSTIPLSTLSNGRLRSPADIPTNNGVSSHAAIDPNPFRRAVIPVLRSLPTLILTERDFIPLNNLQRSRAGIVEVVRCRLDRKLYVLKSMIKGVARREPHRTSPMTEKELLCMAASQPSTRGKTQSSPRPDYTPQICAAFQSTGSLHIVMEYFPAGDLNTFLESAGSASSLGNGGVSSVPGRNPSGGLLIEEWVQLYAADIVAAVGWVHERGFAHRDVKPSNFLMDYTGHLKLCDFSTAAPVSTFEVPDSSAQPRKERRVHLFHCREPAGTCDYIAPEILLYEEQRLAAESSWDESLADEDRSDSISASVLASISVSMSQSNIHVQEASMMTIDARLSRSRSDKLFSQPTLLGGGVGGRADDSMTKKPLSDCSRTIRANSSASGMDGSAVAEQSVHGSIMSDGEKLKPGLAGQMQTQPSAAASPPDPNGPGGYGPEVDWWSVGVVIYEMTYGKLPFWARDPAEAFQRIMNHSRYLTLDESVECSDALRGLIRSLIVTRDVRLGARSTEDVKSHTFFDGIDWAALHQMPPPFVPAVDGLNANGAGPASAGSSPGQVPSFEQEPSVLHSPSPSVWRSSPAPASRPQKTYEPEISLSMLSIVSPVSFSAMYQGNVDDFPAFVNELDRDEELSAMCAEHEACLRDMGNSSRRPQQERFPSVINMSRTADLSQPDASEYRKQETSGRVRQSTEHAEPTWDDIDLEWTGFTLQPTSCTFTTSTESAATATGQHAAATETTNKEHKNEVRFASAPAVIGGEEPSILSVLEEVEGKNSSAPAASTPFVRKTSDLNLGGSPEPIPSHLTTPYSRVPGASTMPRSLQRRAVEAAGWARVGIDSRFVTPMRKTSLPNFGSASTHDDMTFTTDGEDAGGQRCVSAPKAGLPSPYPFPVAASRRTSSGEPAAAVASRQRSASQSGSRSRGNTPAPEAVMTSDIPSSGSDSRISGGSITKRDYSEREAWERMMKAVQKSAKKKRQAGDSRLGMGFGSSQLTFTRMDDTDWSVSRRLPGDNFIASPPPLLPTSSDVYGGRPVSAVEVADQSMVGTLPHWGSSRSIQSDGARHQLATFGWRRGEVPARTSSRPNLIVDIISPTTHQRALDLDFERSFSTHSSDLSRVPSRQSIASTPPGSQLHASLSDSSISSSGSLSDLDGDAAQVRWPLRQRRSTRQLLIKAQERKTPSKAPRLRGPSLTSAYASSSGQHEGGSGGAGGSMRIAKARPASVFGWSSVGGVPDALFEERGMLSAPPTAGFWGLGEDGGSGGMHNARRRSLAEFPTVGGGSVMEHKAVTSVRAAGEGSSSSSDVRRKGSQEIGREYSRAVRGTSVPAVPGPGGALLPKSASSRTATTDWARSMDNRHVALQRNIDEIENRISKLRLRLRQEEDEKQSALSELRRLANLSGGTGGNMGSDRL</sequence>
<feature type="region of interest" description="Disordered" evidence="6">
    <location>
        <begin position="993"/>
        <end position="1099"/>
    </location>
</feature>
<keyword evidence="5" id="KW-0175">Coiled coil</keyword>
<reference evidence="8" key="1">
    <citation type="submission" date="2016-04" db="EMBL/GenBank/DDBJ databases">
        <authorList>
            <person name="Nguyen H.D."/>
            <person name="Samba Siva P."/>
            <person name="Cullis J."/>
            <person name="Levesque C.A."/>
            <person name="Hambleton S."/>
        </authorList>
    </citation>
    <scope>NUCLEOTIDE SEQUENCE</scope>
    <source>
        <strain evidence="8">DAOMC 236422</strain>
    </source>
</reference>
<feature type="compositionally biased region" description="Polar residues" evidence="6">
    <location>
        <begin position="525"/>
        <end position="536"/>
    </location>
</feature>
<dbReference type="SUPFAM" id="SSF56112">
    <property type="entry name" value="Protein kinase-like (PK-like)"/>
    <property type="match status" value="2"/>
</dbReference>
<evidence type="ECO:0000256" key="4">
    <source>
        <dbReference type="ARBA" id="ARBA00048679"/>
    </source>
</evidence>
<feature type="compositionally biased region" description="Gly residues" evidence="6">
    <location>
        <begin position="1349"/>
        <end position="1358"/>
    </location>
</feature>